<evidence type="ECO:0000313" key="7">
    <source>
        <dbReference type="Proteomes" id="UP000076830"/>
    </source>
</evidence>
<feature type="transmembrane region" description="Helical" evidence="4">
    <location>
        <begin position="247"/>
        <end position="268"/>
    </location>
</feature>
<protein>
    <submittedName>
        <fullName evidence="6">Fosmidomycin resistance protein</fullName>
    </submittedName>
</protein>
<feature type="transmembrane region" description="Helical" evidence="4">
    <location>
        <begin position="82"/>
        <end position="106"/>
    </location>
</feature>
<dbReference type="PATRIC" id="fig|1300342.3.peg.1773"/>
<feature type="transmembrane region" description="Helical" evidence="4">
    <location>
        <begin position="136"/>
        <end position="154"/>
    </location>
</feature>
<organism evidence="6 7">
    <name type="scientific">Dokdonella koreensis DS-123</name>
    <dbReference type="NCBI Taxonomy" id="1300342"/>
    <lineage>
        <taxon>Bacteria</taxon>
        <taxon>Pseudomonadati</taxon>
        <taxon>Pseudomonadota</taxon>
        <taxon>Gammaproteobacteria</taxon>
        <taxon>Lysobacterales</taxon>
        <taxon>Rhodanobacteraceae</taxon>
        <taxon>Dokdonella</taxon>
    </lineage>
</organism>
<evidence type="ECO:0000256" key="2">
    <source>
        <dbReference type="ARBA" id="ARBA00022989"/>
    </source>
</evidence>
<feature type="transmembrane region" description="Helical" evidence="4">
    <location>
        <begin position="317"/>
        <end position="333"/>
    </location>
</feature>
<dbReference type="InterPro" id="IPR011701">
    <property type="entry name" value="MFS"/>
</dbReference>
<evidence type="ECO:0000256" key="4">
    <source>
        <dbReference type="SAM" id="Phobius"/>
    </source>
</evidence>
<accession>A0A160DTV6</accession>
<proteinExistence type="predicted"/>
<dbReference type="PANTHER" id="PTHR43129">
    <property type="entry name" value="FOSMIDOMYCIN RESISTANCE PROTEIN"/>
    <property type="match status" value="1"/>
</dbReference>
<evidence type="ECO:0000256" key="3">
    <source>
        <dbReference type="ARBA" id="ARBA00023136"/>
    </source>
</evidence>
<evidence type="ECO:0000313" key="6">
    <source>
        <dbReference type="EMBL" id="ANB17838.1"/>
    </source>
</evidence>
<feature type="transmembrane region" description="Helical" evidence="4">
    <location>
        <begin position="400"/>
        <end position="422"/>
    </location>
</feature>
<dbReference type="InterPro" id="IPR036259">
    <property type="entry name" value="MFS_trans_sf"/>
</dbReference>
<dbReference type="SUPFAM" id="SSF103473">
    <property type="entry name" value="MFS general substrate transporter"/>
    <property type="match status" value="1"/>
</dbReference>
<keyword evidence="3 4" id="KW-0472">Membrane</keyword>
<dbReference type="Proteomes" id="UP000076830">
    <property type="component" value="Chromosome"/>
</dbReference>
<keyword evidence="7" id="KW-1185">Reference proteome</keyword>
<feature type="transmembrane region" description="Helical" evidence="4">
    <location>
        <begin position="288"/>
        <end position="305"/>
    </location>
</feature>
<feature type="transmembrane region" description="Helical" evidence="4">
    <location>
        <begin position="339"/>
        <end position="362"/>
    </location>
</feature>
<reference evidence="6 7" key="1">
    <citation type="submission" date="2016-04" db="EMBL/GenBank/DDBJ databases">
        <title>Complete genome sequence of Dokdonella koreensis DS-123T.</title>
        <authorList>
            <person name="Kim J.F."/>
            <person name="Lee H."/>
            <person name="Kwak M.-J."/>
        </authorList>
    </citation>
    <scope>NUCLEOTIDE SEQUENCE [LARGE SCALE GENOMIC DNA]</scope>
    <source>
        <strain evidence="6 7">DS-123</strain>
    </source>
</reference>
<dbReference type="Pfam" id="PF07690">
    <property type="entry name" value="MFS_1"/>
    <property type="match status" value="1"/>
</dbReference>
<dbReference type="PANTHER" id="PTHR43129:SF1">
    <property type="entry name" value="FOSMIDOMYCIN RESISTANCE PROTEIN"/>
    <property type="match status" value="1"/>
</dbReference>
<keyword evidence="1 4" id="KW-0812">Transmembrane</keyword>
<dbReference type="Gene3D" id="1.20.1250.20">
    <property type="entry name" value="MFS general substrate transporter like domains"/>
    <property type="match status" value="2"/>
</dbReference>
<evidence type="ECO:0000259" key="5">
    <source>
        <dbReference type="PROSITE" id="PS50850"/>
    </source>
</evidence>
<dbReference type="PROSITE" id="PS50850">
    <property type="entry name" value="MFS"/>
    <property type="match status" value="1"/>
</dbReference>
<feature type="domain" description="Major facilitator superfamily (MFS) profile" evidence="5">
    <location>
        <begin position="49"/>
        <end position="428"/>
    </location>
</feature>
<dbReference type="AlphaFoldDB" id="A0A160DTV6"/>
<feature type="transmembrane region" description="Helical" evidence="4">
    <location>
        <begin position="374"/>
        <end position="394"/>
    </location>
</feature>
<sequence>MGRLPGIADGAVLPGLAPLPAPDPMSTSANDLPLPAPAAPAPAATAFPILASLSVCHLLNDLIQSLLPALYPLLKASFALDFGQIGLITLTFQFTASLLQPVIGLYTDRHPKPYSLAIGMGSTLIGLLLLSQAASFTALLVAAALIGTGSSVFHPESSRIARMASGGRHGLAQSLFQVGGNVGSAIGPLLAAWIVMPRGQGSVAWFALAALVAIVLLGRIGGWYRAHLSRVPQRGQRGGEPVLPRRTVAAALAVLGLLIFSKYFYLASLTSYYTFYLMETFGVDAQRAQLHLFAFLGAVAVGTIAGGPIGDRIGRRYVIWGSILGVLPFTLLLPHANLFWTTVLTIVIGLILASAFAAILVYAQDLVPGRTGTIAGLFFGFAFGMGGIGAAVLGQLADHIGIQAVYRLCAWLPAIGLLAWFLPAMRPGATRPARAG</sequence>
<dbReference type="GO" id="GO:0022857">
    <property type="term" value="F:transmembrane transporter activity"/>
    <property type="evidence" value="ECO:0007669"/>
    <property type="project" value="InterPro"/>
</dbReference>
<gene>
    <name evidence="6" type="ORF">I596_1815</name>
</gene>
<dbReference type="GO" id="GO:0005886">
    <property type="term" value="C:plasma membrane"/>
    <property type="evidence" value="ECO:0007669"/>
    <property type="project" value="TreeGrafter"/>
</dbReference>
<dbReference type="EMBL" id="CP015249">
    <property type="protein sequence ID" value="ANB17838.1"/>
    <property type="molecule type" value="Genomic_DNA"/>
</dbReference>
<feature type="transmembrane region" description="Helical" evidence="4">
    <location>
        <begin position="175"/>
        <end position="196"/>
    </location>
</feature>
<evidence type="ECO:0000256" key="1">
    <source>
        <dbReference type="ARBA" id="ARBA00022692"/>
    </source>
</evidence>
<dbReference type="CDD" id="cd17478">
    <property type="entry name" value="MFS_FsR"/>
    <property type="match status" value="1"/>
</dbReference>
<dbReference type="InterPro" id="IPR020846">
    <property type="entry name" value="MFS_dom"/>
</dbReference>
<keyword evidence="2 4" id="KW-1133">Transmembrane helix</keyword>
<feature type="transmembrane region" description="Helical" evidence="4">
    <location>
        <begin position="113"/>
        <end position="130"/>
    </location>
</feature>
<name>A0A160DTV6_9GAMM</name>
<feature type="transmembrane region" description="Helical" evidence="4">
    <location>
        <begin position="202"/>
        <end position="226"/>
    </location>
</feature>
<dbReference type="KEGG" id="dko:I596_1815"/>